<gene>
    <name evidence="3" type="ORF">ACFO6S_15565</name>
</gene>
<reference evidence="4" key="1">
    <citation type="journal article" date="2019" name="Int. J. Syst. Evol. Microbiol.">
        <title>The Global Catalogue of Microorganisms (GCM) 10K type strain sequencing project: providing services to taxonomists for standard genome sequencing and annotation.</title>
        <authorList>
            <consortium name="The Broad Institute Genomics Platform"/>
            <consortium name="The Broad Institute Genome Sequencing Center for Infectious Disease"/>
            <person name="Wu L."/>
            <person name="Ma J."/>
        </authorList>
    </citation>
    <scope>NUCLEOTIDE SEQUENCE [LARGE SCALE GENOMIC DNA]</scope>
    <source>
        <strain evidence="4">CCUG 54520</strain>
    </source>
</reference>
<evidence type="ECO:0000259" key="2">
    <source>
        <dbReference type="Pfam" id="PF26061"/>
    </source>
</evidence>
<dbReference type="InterPro" id="IPR006311">
    <property type="entry name" value="TAT_signal"/>
</dbReference>
<dbReference type="RefSeq" id="WP_378418458.1">
    <property type="nucleotide sequence ID" value="NZ_JBHSFO010000009.1"/>
</dbReference>
<dbReference type="InterPro" id="IPR058334">
    <property type="entry name" value="DUF8021"/>
</dbReference>
<organism evidence="3 4">
    <name type="scientific">Rhodococcus kronopolitis</name>
    <dbReference type="NCBI Taxonomy" id="1460226"/>
    <lineage>
        <taxon>Bacteria</taxon>
        <taxon>Bacillati</taxon>
        <taxon>Actinomycetota</taxon>
        <taxon>Actinomycetes</taxon>
        <taxon>Mycobacteriales</taxon>
        <taxon>Nocardiaceae</taxon>
        <taxon>Rhodococcus</taxon>
    </lineage>
</organism>
<keyword evidence="1" id="KW-0732">Signal</keyword>
<dbReference type="PROSITE" id="PS51318">
    <property type="entry name" value="TAT"/>
    <property type="match status" value="1"/>
</dbReference>
<evidence type="ECO:0000313" key="4">
    <source>
        <dbReference type="Proteomes" id="UP001595914"/>
    </source>
</evidence>
<accession>A0ABV9FXU0</accession>
<protein>
    <recommendedName>
        <fullName evidence="2">DUF8021 domain-containing protein</fullName>
    </recommendedName>
</protein>
<feature type="chain" id="PRO_5047225030" description="DUF8021 domain-containing protein" evidence="1">
    <location>
        <begin position="31"/>
        <end position="162"/>
    </location>
</feature>
<feature type="signal peptide" evidence="1">
    <location>
        <begin position="1"/>
        <end position="30"/>
    </location>
</feature>
<sequence length="162" mass="16935">MRTRRVLALSATALAATLVAVALASGTATAGPAISADPSRTDTAQEAVARAYIDALISHDASAVRFTPDATRVEAGLKTGFSGSQMTWDLEHGPQYRVIQGIRDLEMSESGDVVSTRYLLDAGIAGARLMTVEIVETFEIQDGSIQAIVARITPKSLGNSGS</sequence>
<evidence type="ECO:0000313" key="3">
    <source>
        <dbReference type="EMBL" id="MFC4605114.1"/>
    </source>
</evidence>
<feature type="domain" description="DUF8021" evidence="2">
    <location>
        <begin position="43"/>
        <end position="151"/>
    </location>
</feature>
<dbReference type="Proteomes" id="UP001595914">
    <property type="component" value="Unassembled WGS sequence"/>
</dbReference>
<keyword evidence="4" id="KW-1185">Reference proteome</keyword>
<name>A0ABV9FXU0_9NOCA</name>
<dbReference type="Pfam" id="PF26061">
    <property type="entry name" value="DUF8021"/>
    <property type="match status" value="1"/>
</dbReference>
<dbReference type="EMBL" id="JBHSFO010000009">
    <property type="protein sequence ID" value="MFC4605114.1"/>
    <property type="molecule type" value="Genomic_DNA"/>
</dbReference>
<proteinExistence type="predicted"/>
<comment type="caution">
    <text evidence="3">The sequence shown here is derived from an EMBL/GenBank/DDBJ whole genome shotgun (WGS) entry which is preliminary data.</text>
</comment>
<evidence type="ECO:0000256" key="1">
    <source>
        <dbReference type="SAM" id="SignalP"/>
    </source>
</evidence>
<dbReference type="Gene3D" id="3.10.450.50">
    <property type="match status" value="1"/>
</dbReference>